<feature type="domain" description="FAD-binding PCMH-type" evidence="1">
    <location>
        <begin position="25"/>
        <end position="78"/>
    </location>
</feature>
<evidence type="ECO:0000259" key="1">
    <source>
        <dbReference type="PROSITE" id="PS51387"/>
    </source>
</evidence>
<dbReference type="PANTHER" id="PTHR42934:SF1">
    <property type="entry name" value="GLYCOLATE OXIDASE SUBUNIT GLCD"/>
    <property type="match status" value="1"/>
</dbReference>
<protein>
    <recommendedName>
        <fullName evidence="1">FAD-binding PCMH-type domain-containing protein</fullName>
    </recommendedName>
</protein>
<proteinExistence type="predicted"/>
<dbReference type="Pfam" id="PF01565">
    <property type="entry name" value="FAD_binding_4"/>
    <property type="match status" value="1"/>
</dbReference>
<dbReference type="SUPFAM" id="SSF56176">
    <property type="entry name" value="FAD-binding/transporter-associated domain-like"/>
    <property type="match status" value="1"/>
</dbReference>
<evidence type="ECO:0000313" key="2">
    <source>
        <dbReference type="EMBL" id="GAF94118.1"/>
    </source>
</evidence>
<accession>X0TKP2</accession>
<dbReference type="EMBL" id="BARS01010487">
    <property type="protein sequence ID" value="GAF94118.1"/>
    <property type="molecule type" value="Genomic_DNA"/>
</dbReference>
<feature type="non-terminal residue" evidence="2">
    <location>
        <position position="78"/>
    </location>
</feature>
<dbReference type="PANTHER" id="PTHR42934">
    <property type="entry name" value="GLYCOLATE OXIDASE SUBUNIT GLCD"/>
    <property type="match status" value="1"/>
</dbReference>
<comment type="caution">
    <text evidence="2">The sequence shown here is derived from an EMBL/GenBank/DDBJ whole genome shotgun (WGS) entry which is preliminary data.</text>
</comment>
<dbReference type="InterPro" id="IPR006094">
    <property type="entry name" value="Oxid_FAD_bind_N"/>
</dbReference>
<dbReference type="AlphaFoldDB" id="X0TKP2"/>
<dbReference type="PROSITE" id="PS51387">
    <property type="entry name" value="FAD_PCMH"/>
    <property type="match status" value="1"/>
</dbReference>
<dbReference type="GO" id="GO:0071949">
    <property type="term" value="F:FAD binding"/>
    <property type="evidence" value="ECO:0007669"/>
    <property type="project" value="InterPro"/>
</dbReference>
<reference evidence="2" key="1">
    <citation type="journal article" date="2014" name="Front. Microbiol.">
        <title>High frequency of phylogenetically diverse reductive dehalogenase-homologous genes in deep subseafloor sedimentary metagenomes.</title>
        <authorList>
            <person name="Kawai M."/>
            <person name="Futagami T."/>
            <person name="Toyoda A."/>
            <person name="Takaki Y."/>
            <person name="Nishi S."/>
            <person name="Hori S."/>
            <person name="Arai W."/>
            <person name="Tsubouchi T."/>
            <person name="Morono Y."/>
            <person name="Uchiyama I."/>
            <person name="Ito T."/>
            <person name="Fujiyama A."/>
            <person name="Inagaki F."/>
            <person name="Takami H."/>
        </authorList>
    </citation>
    <scope>NUCLEOTIDE SEQUENCE</scope>
    <source>
        <strain evidence="2">Expedition CK06-06</strain>
    </source>
</reference>
<organism evidence="2">
    <name type="scientific">marine sediment metagenome</name>
    <dbReference type="NCBI Taxonomy" id="412755"/>
    <lineage>
        <taxon>unclassified sequences</taxon>
        <taxon>metagenomes</taxon>
        <taxon>ecological metagenomes</taxon>
    </lineage>
</organism>
<dbReference type="Gene3D" id="3.30.43.10">
    <property type="entry name" value="Uridine Diphospho-n-acetylenolpyruvylglucosamine Reductase, domain 2"/>
    <property type="match status" value="1"/>
</dbReference>
<sequence length="78" mass="8398">MYPPDRLLTKPGDLVPYESDALTAYRCRPAAVVISESQSEVIETVRLCHRHEVPFVARGSGTSLCGGSLPVEDGIVIA</sequence>
<dbReference type="InterPro" id="IPR051914">
    <property type="entry name" value="FAD-linked_OxidoTrans_Type4"/>
</dbReference>
<dbReference type="InterPro" id="IPR016167">
    <property type="entry name" value="FAD-bd_PCMH_sub1"/>
</dbReference>
<gene>
    <name evidence="2" type="ORF">S01H1_19419</name>
</gene>
<dbReference type="InterPro" id="IPR016166">
    <property type="entry name" value="FAD-bd_PCMH"/>
</dbReference>
<dbReference type="InterPro" id="IPR036318">
    <property type="entry name" value="FAD-bd_PCMH-like_sf"/>
</dbReference>
<name>X0TKP2_9ZZZZ</name>